<dbReference type="InterPro" id="IPR008916">
    <property type="entry name" value="Retrov_capsid_C"/>
</dbReference>
<reference evidence="14" key="1">
    <citation type="journal article" date="2009" name="Vaccine">
        <title>Gag-specific immune enhancement of lentiviral infection after vaccination with an adenoviral vector in an animal model of AIDS.</title>
        <authorList>
            <person name="Klonjkowski B."/>
            <person name="Klein D."/>
            <person name="Galea S."/>
            <person name="Gavard F."/>
            <person name="Monteil M."/>
            <person name="Duarte L."/>
            <person name="Fournier A."/>
            <person name="Sayon S."/>
            <person name="Gorna K."/>
            <person name="Ertl R."/>
            <person name="Cordonnier N."/>
            <person name="Sonigo P."/>
            <person name="Eloit M."/>
            <person name="Richardson J."/>
        </authorList>
    </citation>
    <scope>NUCLEOTIDE SEQUENCE</scope>
    <source>
        <strain evidence="14">Wo</strain>
    </source>
</reference>
<keyword evidence="9 12" id="KW-0863">Zinc-finger</keyword>
<evidence type="ECO:0000256" key="4">
    <source>
        <dbReference type="ARBA" id="ARBA00022561"/>
    </source>
</evidence>
<dbReference type="InterPro" id="IPR050195">
    <property type="entry name" value="Primate_lentivir_Gag_pol-like"/>
</dbReference>
<dbReference type="InterPro" id="IPR012344">
    <property type="entry name" value="Matrix_HIV/RSV_N"/>
</dbReference>
<dbReference type="Gene3D" id="1.10.150.90">
    <property type="entry name" value="Immunodeficiency lentiviruses, gag gene matrix protein p17"/>
    <property type="match status" value="1"/>
</dbReference>
<dbReference type="SMART" id="SM00343">
    <property type="entry name" value="ZnF_C2HC"/>
    <property type="match status" value="2"/>
</dbReference>
<dbReference type="PANTHER" id="PTHR40389">
    <property type="entry name" value="ENDOGENOUS RETROVIRUS GROUP K MEMBER 24 GAG POLYPROTEIN-RELATED"/>
    <property type="match status" value="1"/>
</dbReference>
<dbReference type="Gene3D" id="4.10.60.10">
    <property type="entry name" value="Zinc finger, CCHC-type"/>
    <property type="match status" value="2"/>
</dbReference>
<evidence type="ECO:0000256" key="10">
    <source>
        <dbReference type="ARBA" id="ARBA00022833"/>
    </source>
</evidence>
<organism evidence="14">
    <name type="scientific">Feline immunodeficiency virus</name>
    <dbReference type="NCBI Taxonomy" id="11673"/>
    <lineage>
        <taxon>Viruses</taxon>
        <taxon>Riboviria</taxon>
        <taxon>Pararnavirae</taxon>
        <taxon>Artverviricota</taxon>
        <taxon>Revtraviricetes</taxon>
        <taxon>Ortervirales</taxon>
        <taxon>Retroviridae</taxon>
        <taxon>Orthoretrovirinae</taxon>
        <taxon>Lentivirus</taxon>
        <taxon>Lentivirus felimdef</taxon>
    </lineage>
</organism>
<evidence type="ECO:0000256" key="5">
    <source>
        <dbReference type="ARBA" id="ARBA00022612"/>
    </source>
</evidence>
<accession>A7U8Z2</accession>
<dbReference type="Pfam" id="PF00098">
    <property type="entry name" value="zf-CCHC"/>
    <property type="match status" value="2"/>
</dbReference>
<keyword evidence="7" id="KW-0479">Metal-binding</keyword>
<evidence type="ECO:0000256" key="9">
    <source>
        <dbReference type="ARBA" id="ARBA00022771"/>
    </source>
</evidence>
<proteinExistence type="predicted"/>
<keyword evidence="10" id="KW-0862">Zinc</keyword>
<dbReference type="InterPro" id="IPR045345">
    <property type="entry name" value="Gag_p24_C"/>
</dbReference>
<comment type="subcellular location">
    <subcellularLocation>
        <location evidence="1">Virion</location>
    </subcellularLocation>
</comment>
<evidence type="ECO:0000256" key="1">
    <source>
        <dbReference type="ARBA" id="ARBA00004328"/>
    </source>
</evidence>
<evidence type="ECO:0000256" key="6">
    <source>
        <dbReference type="ARBA" id="ARBA00022637"/>
    </source>
</evidence>
<evidence type="ECO:0000256" key="8">
    <source>
        <dbReference type="ARBA" id="ARBA00022737"/>
    </source>
</evidence>
<dbReference type="Gene3D" id="1.10.375.10">
    <property type="entry name" value="Human Immunodeficiency Virus Type 1 Capsid Protein"/>
    <property type="match status" value="1"/>
</dbReference>
<keyword evidence="6" id="KW-1198">Viral budding</keyword>
<dbReference type="GO" id="GO:0008270">
    <property type="term" value="F:zinc ion binding"/>
    <property type="evidence" value="ECO:0007669"/>
    <property type="project" value="UniProtKB-KW"/>
</dbReference>
<keyword evidence="8" id="KW-0677">Repeat</keyword>
<dbReference type="SUPFAM" id="SSF47943">
    <property type="entry name" value="Retrovirus capsid protein, N-terminal core domain"/>
    <property type="match status" value="1"/>
</dbReference>
<dbReference type="PANTHER" id="PTHR40389:SF3">
    <property type="entry name" value="IGE-BINDING PROTEIN"/>
    <property type="match status" value="1"/>
</dbReference>
<keyword evidence="4" id="KW-0167">Capsid protein</keyword>
<keyword evidence="11" id="KW-0946">Virion</keyword>
<evidence type="ECO:0000256" key="3">
    <source>
        <dbReference type="ARBA" id="ARBA00022462"/>
    </source>
</evidence>
<evidence type="ECO:0000256" key="2">
    <source>
        <dbReference type="ARBA" id="ARBA00019628"/>
    </source>
</evidence>
<evidence type="ECO:0000313" key="14">
    <source>
        <dbReference type="EMBL" id="ABU49231.1"/>
    </source>
</evidence>
<dbReference type="InterPro" id="IPR008919">
    <property type="entry name" value="Retrov_capsid_N"/>
</dbReference>
<protein>
    <recommendedName>
        <fullName evidence="2">Gag polyprotein</fullName>
    </recommendedName>
</protein>
<dbReference type="EMBL" id="EU025246">
    <property type="protein sequence ID" value="ABU49231.1"/>
    <property type="molecule type" value="Genomic_RNA"/>
</dbReference>
<evidence type="ECO:0000256" key="12">
    <source>
        <dbReference type="PROSITE-ProRule" id="PRU00047"/>
    </source>
</evidence>
<keyword evidence="3" id="KW-1187">Viral budding via the host ESCRT complexes</keyword>
<dbReference type="InterPro" id="IPR001878">
    <property type="entry name" value="Znf_CCHC"/>
</dbReference>
<evidence type="ECO:0000256" key="7">
    <source>
        <dbReference type="ARBA" id="ARBA00022723"/>
    </source>
</evidence>
<name>A7U8Z2_9RETR</name>
<dbReference type="Pfam" id="PF19317">
    <property type="entry name" value="Gag_p24_C"/>
    <property type="match status" value="1"/>
</dbReference>
<dbReference type="GO" id="GO:0039702">
    <property type="term" value="P:viral budding via host ESCRT complex"/>
    <property type="evidence" value="ECO:0007669"/>
    <property type="project" value="UniProtKB-KW"/>
</dbReference>
<keyword evidence="3" id="KW-0945">Host-virus interaction</keyword>
<keyword evidence="5" id="KW-1188">Viral release from host cell</keyword>
<feature type="domain" description="CCHC-type" evidence="13">
    <location>
        <begin position="377"/>
        <end position="392"/>
    </location>
</feature>
<feature type="domain" description="CCHC-type" evidence="13">
    <location>
        <begin position="395"/>
        <end position="409"/>
    </location>
</feature>
<evidence type="ECO:0000256" key="11">
    <source>
        <dbReference type="ARBA" id="ARBA00022844"/>
    </source>
</evidence>
<dbReference type="SUPFAM" id="SSF47353">
    <property type="entry name" value="Retrovirus capsid dimerization domain-like"/>
    <property type="match status" value="1"/>
</dbReference>
<dbReference type="InterPro" id="IPR036875">
    <property type="entry name" value="Znf_CCHC_sf"/>
</dbReference>
<sequence length="457" mass="49905">MGNGQGRDWKVAIKRCSNVAVGVGGKSKKFGEGNFRWAIRMANVSTGREPGDIPETLDQLRLAICDLQERREKFGSSKEIDMAITTLKVFAVVGLLNMTVSTAAAAENMYTQMGLDTRPSTKEAGGKEEGPPQAYPIQTVNGITQYVALDPKMVSIFMEKAREGLGGEEVQLWFTAFSANLTPTDMATLIMAAPGCAADKEILDESLKQLTAEYDRTHPPDGPRPLPYFTAAEIMGIGLTQEQQAEARFAPARMQCRAWYLEALGKLAAIKAKSPRAVQLRQGAKEDYSSFIDRLFAQIDQEQNTAEVKLYLKQSLSIANANAECKKAMSHLKPESTLEEKLRACQEVGSSGYKMQLLAEALTKVQVVQSKGSGPVCFNCKKPGHLARQCRDAKKCNKCGKPGHLAAKCWQGGKKNSGNWKAGRAAAPVNQMQQAVMPSAPPMEEKLLDLEEKLLDL</sequence>
<dbReference type="Gene3D" id="1.10.1200.30">
    <property type="match status" value="1"/>
</dbReference>
<gene>
    <name evidence="14" type="primary">gag</name>
</gene>
<dbReference type="GO" id="GO:0019028">
    <property type="term" value="C:viral capsid"/>
    <property type="evidence" value="ECO:0007669"/>
    <property type="project" value="UniProtKB-KW"/>
</dbReference>
<evidence type="ECO:0000259" key="13">
    <source>
        <dbReference type="PROSITE" id="PS50158"/>
    </source>
</evidence>
<dbReference type="SUPFAM" id="SSF57756">
    <property type="entry name" value="Retrovirus zinc finger-like domains"/>
    <property type="match status" value="1"/>
</dbReference>
<dbReference type="GO" id="GO:0003676">
    <property type="term" value="F:nucleic acid binding"/>
    <property type="evidence" value="ECO:0007669"/>
    <property type="project" value="InterPro"/>
</dbReference>
<dbReference type="PROSITE" id="PS50158">
    <property type="entry name" value="ZF_CCHC"/>
    <property type="match status" value="2"/>
</dbReference>